<sequence>MPLSAGTVHDRTIMMANQVEEMQVKDIYAAPFFSLALDESTESSPIQRVFTEHSRPVTFRGFVRDFEAEGPTKASDMWVISSVTE</sequence>
<name>A0A5J5CC89_9PERO</name>
<dbReference type="AlphaFoldDB" id="A0A5J5CC89"/>
<evidence type="ECO:0000313" key="1">
    <source>
        <dbReference type="EMBL" id="KAA8579088.1"/>
    </source>
</evidence>
<keyword evidence="2" id="KW-1185">Reference proteome</keyword>
<comment type="caution">
    <text evidence="1">The sequence shown here is derived from an EMBL/GenBank/DDBJ whole genome shotgun (WGS) entry which is preliminary data.</text>
</comment>
<dbReference type="Proteomes" id="UP000327493">
    <property type="component" value="Unassembled WGS sequence"/>
</dbReference>
<proteinExistence type="predicted"/>
<reference evidence="1 2" key="1">
    <citation type="submission" date="2019-08" db="EMBL/GenBank/DDBJ databases">
        <title>A chromosome-level genome assembly, high-density linkage maps, and genome scans reveal the genomic architecture of hybrid incompatibilities underlying speciation via character displacement in darters (Percidae: Etheostominae).</title>
        <authorList>
            <person name="Moran R.L."/>
            <person name="Catchen J.M."/>
            <person name="Fuller R.C."/>
        </authorList>
    </citation>
    <scope>NUCLEOTIDE SEQUENCE [LARGE SCALE GENOMIC DNA]</scope>
    <source>
        <strain evidence="1">EspeVRDwgs_2016</strain>
        <tissue evidence="1">Muscle</tissue>
    </source>
</reference>
<dbReference type="EMBL" id="VOFY01000046">
    <property type="protein sequence ID" value="KAA8579088.1"/>
    <property type="molecule type" value="Genomic_DNA"/>
</dbReference>
<evidence type="ECO:0000313" key="2">
    <source>
        <dbReference type="Proteomes" id="UP000327493"/>
    </source>
</evidence>
<gene>
    <name evidence="1" type="ORF">FQN60_007208</name>
</gene>
<organism evidence="1 2">
    <name type="scientific">Etheostoma spectabile</name>
    <name type="common">orangethroat darter</name>
    <dbReference type="NCBI Taxonomy" id="54343"/>
    <lineage>
        <taxon>Eukaryota</taxon>
        <taxon>Metazoa</taxon>
        <taxon>Chordata</taxon>
        <taxon>Craniata</taxon>
        <taxon>Vertebrata</taxon>
        <taxon>Euteleostomi</taxon>
        <taxon>Actinopterygii</taxon>
        <taxon>Neopterygii</taxon>
        <taxon>Teleostei</taxon>
        <taxon>Neoteleostei</taxon>
        <taxon>Acanthomorphata</taxon>
        <taxon>Eupercaria</taxon>
        <taxon>Perciformes</taxon>
        <taxon>Percoidei</taxon>
        <taxon>Percidae</taxon>
        <taxon>Etheostomatinae</taxon>
        <taxon>Etheostoma</taxon>
    </lineage>
</organism>
<protein>
    <submittedName>
        <fullName evidence="1">Uncharacterized protein</fullName>
    </submittedName>
</protein>
<accession>A0A5J5CC89</accession>